<organism evidence="1 2">
    <name type="scientific">Hahella chejuensis (strain KCTC 2396)</name>
    <dbReference type="NCBI Taxonomy" id="349521"/>
    <lineage>
        <taxon>Bacteria</taxon>
        <taxon>Pseudomonadati</taxon>
        <taxon>Pseudomonadota</taxon>
        <taxon>Gammaproteobacteria</taxon>
        <taxon>Oceanospirillales</taxon>
        <taxon>Hahellaceae</taxon>
        <taxon>Hahella</taxon>
    </lineage>
</organism>
<protein>
    <submittedName>
        <fullName evidence="1">4-aminobutyrate aminotransferase and related aminotransferase</fullName>
    </submittedName>
</protein>
<keyword evidence="1" id="KW-0808">Transferase</keyword>
<dbReference type="STRING" id="349521.HCH_03315"/>
<dbReference type="Proteomes" id="UP000000238">
    <property type="component" value="Chromosome"/>
</dbReference>
<reference evidence="1 2" key="1">
    <citation type="journal article" date="2005" name="Nucleic Acids Res.">
        <title>Genomic blueprint of Hahella chejuensis, a marine microbe producing an algicidal agent.</title>
        <authorList>
            <person name="Jeong H."/>
            <person name="Yim J.H."/>
            <person name="Lee C."/>
            <person name="Choi S.-H."/>
            <person name="Park Y.K."/>
            <person name="Yoon S.H."/>
            <person name="Hur C.-G."/>
            <person name="Kang H.-Y."/>
            <person name="Kim D."/>
            <person name="Lee H.H."/>
            <person name="Park K.H."/>
            <person name="Park S.-H."/>
            <person name="Park H.-S."/>
            <person name="Lee H.K."/>
            <person name="Oh T.K."/>
            <person name="Kim J.F."/>
        </authorList>
    </citation>
    <scope>NUCLEOTIDE SEQUENCE [LARGE SCALE GENOMIC DNA]</scope>
    <source>
        <strain evidence="1 2">KCTC 2396</strain>
    </source>
</reference>
<dbReference type="OrthoDB" id="9768066at2"/>
<gene>
    <name evidence="1" type="ordered locus">HCH_03315</name>
</gene>
<accession>Q2SH04</accession>
<proteinExistence type="predicted"/>
<dbReference type="HOGENOM" id="CLU_009152_0_1_6"/>
<dbReference type="EMBL" id="CP000155">
    <property type="protein sequence ID" value="ABC30070.1"/>
    <property type="molecule type" value="Genomic_DNA"/>
</dbReference>
<dbReference type="Pfam" id="PF18934">
    <property type="entry name" value="DUF5682"/>
    <property type="match status" value="1"/>
</dbReference>
<dbReference type="AlphaFoldDB" id="Q2SH04"/>
<evidence type="ECO:0000313" key="1">
    <source>
        <dbReference type="EMBL" id="ABC30070.1"/>
    </source>
</evidence>
<sequence length="778" mass="87555">MLSDRIHFFPVRHHSPACARAVFDYALALRPQAILIEGPSEYNPQREELFLSHQLPLAIYTYVANDDHRAGAYHPFCEYSPEWRALQAAKALQCEVAFIDLPWPEICALRLQSADQEVLDQEHRYADGELRRSRYIQALCQTLKVEDFDAAWDELFEIDPASPDELKQKVAAFCLAIRTFEDEDRAQRGLPPDPVNLARERYMADRIRDVGERVSGDILVVTGGFHTSALSELITAETPPPISAASTQTAAWREQGAALTPYSYARLDALTGYQSGMPGPEFYHQVWSARSGGGEFQAQPLIDAIAQRLRQRKLTFSTADRIAAECSVQTLAALRGHPAPWREDLFDGLSSATIKDELAHGGYHPMHEVIHEVFRGDRQGRLHDETSLPPLARDIDALLRSLDLWPTTTPRLVSLNLLEAGDLQRNRILRRLQLLNVAGFELVSSPDFVARDDLMEAQAQWKLRWTPEFDAGKIEASRYGASLEEAANQRLLEMMQRKGRLGDTAELLILTALCGLGRHARNLMMELTQQTRLCSDFVEVVSALNHLSYLQRYDDILEWDNVDATRPLSNALYERALFLLDSLGRPDQGFEFVEAIRTLLHCHFALSQDLDWSREPFADSLQSQCKEPEQSPEIRGAALGACFMLGVTPGESITPFVRQIATSELGDFLVGLFRIARETVQRHPDLINVIHQVIQGYDAHAFMQALPSLRLAFTYFTPREKLYLADHLPGIAAPAHTGTEVEAFTPELKEIEDAMRFENALLATAREYGIDLESVDEG</sequence>
<name>Q2SH04_HAHCH</name>
<keyword evidence="2" id="KW-1185">Reference proteome</keyword>
<keyword evidence="1" id="KW-0032">Aminotransferase</keyword>
<dbReference type="InterPro" id="IPR043737">
    <property type="entry name" value="DUF5682"/>
</dbReference>
<dbReference type="GO" id="GO:0008483">
    <property type="term" value="F:transaminase activity"/>
    <property type="evidence" value="ECO:0007669"/>
    <property type="project" value="UniProtKB-KW"/>
</dbReference>
<dbReference type="RefSeq" id="WP_011397139.1">
    <property type="nucleotide sequence ID" value="NC_007645.1"/>
</dbReference>
<dbReference type="eggNOG" id="COG2425">
    <property type="taxonomic scope" value="Bacteria"/>
</dbReference>
<dbReference type="KEGG" id="hch:HCH_03315"/>
<evidence type="ECO:0000313" key="2">
    <source>
        <dbReference type="Proteomes" id="UP000000238"/>
    </source>
</evidence>